<dbReference type="InterPro" id="IPR045493">
    <property type="entry name" value="DUF6435"/>
</dbReference>
<protein>
    <submittedName>
        <fullName evidence="1">Lacal_2735 family protein</fullName>
    </submittedName>
</protein>
<proteinExistence type="predicted"/>
<evidence type="ECO:0000313" key="1">
    <source>
        <dbReference type="EMBL" id="WOK04768.1"/>
    </source>
</evidence>
<dbReference type="Proteomes" id="UP001302349">
    <property type="component" value="Chromosome"/>
</dbReference>
<accession>A0ABZ0IIB5</accession>
<keyword evidence="2" id="KW-1185">Reference proteome</keyword>
<sequence>MAFGFFRKKSEKEKLIEKHRKLLEESFKLSSVNRRKSDEKVAEAEALMRKIETLPEK</sequence>
<organism evidence="1 2">
    <name type="scientific">Imperialibacter roseus</name>
    <dbReference type="NCBI Taxonomy" id="1324217"/>
    <lineage>
        <taxon>Bacteria</taxon>
        <taxon>Pseudomonadati</taxon>
        <taxon>Bacteroidota</taxon>
        <taxon>Cytophagia</taxon>
        <taxon>Cytophagales</taxon>
        <taxon>Flammeovirgaceae</taxon>
        <taxon>Imperialibacter</taxon>
    </lineage>
</organism>
<dbReference type="NCBIfam" id="NF033487">
    <property type="entry name" value="Lacal_2735_fam"/>
    <property type="match status" value="1"/>
</dbReference>
<dbReference type="Pfam" id="PF20027">
    <property type="entry name" value="DUF6435"/>
    <property type="match status" value="1"/>
</dbReference>
<evidence type="ECO:0000313" key="2">
    <source>
        <dbReference type="Proteomes" id="UP001302349"/>
    </source>
</evidence>
<reference evidence="1 2" key="1">
    <citation type="journal article" date="2023" name="Microbiol. Resour. Announc.">
        <title>Complete Genome Sequence of Imperialibacter roseus strain P4T.</title>
        <authorList>
            <person name="Tizabi D.R."/>
            <person name="Bachvaroff T."/>
            <person name="Hill R.T."/>
        </authorList>
    </citation>
    <scope>NUCLEOTIDE SEQUENCE [LARGE SCALE GENOMIC DNA]</scope>
    <source>
        <strain evidence="1 2">P4T</strain>
    </source>
</reference>
<dbReference type="EMBL" id="CP136051">
    <property type="protein sequence ID" value="WOK04768.1"/>
    <property type="molecule type" value="Genomic_DNA"/>
</dbReference>
<gene>
    <name evidence="1" type="ORF">RT717_16930</name>
</gene>
<dbReference type="RefSeq" id="WP_317487568.1">
    <property type="nucleotide sequence ID" value="NZ_CP136051.1"/>
</dbReference>
<name>A0ABZ0IIB5_9BACT</name>